<evidence type="ECO:0000256" key="1">
    <source>
        <dbReference type="SAM" id="MobiDB-lite"/>
    </source>
</evidence>
<sequence>MVAGEVQKGARIADIGSDHAYLPIHLVKEGIINFAIAGEVAKGPLSNSEFEIKDQNVQDSVIPRLGDGLDVIQDQDQIDTIVIAGMGGILIQSILDRNQGKLKNVKRLVLQPNVGELELRTWLQNNNFKIVNEKIVAEDRHIYEMIVAEPGNASYSDAELHFGPYLSAERNTAYLSKWERELKRLLKVENAMKNSNSHDSNRLKQVQEEVSRVQEMLSK</sequence>
<dbReference type="Gene3D" id="3.40.50.150">
    <property type="entry name" value="Vaccinia Virus protein VP39"/>
    <property type="match status" value="1"/>
</dbReference>
<dbReference type="PIRSF" id="PIRSF018637">
    <property type="entry name" value="TrmK"/>
    <property type="match status" value="1"/>
</dbReference>
<evidence type="ECO:0000313" key="2">
    <source>
        <dbReference type="EMBL" id="KRO26269.1"/>
    </source>
</evidence>
<comment type="caution">
    <text evidence="2">The sequence shown here is derived from an EMBL/GenBank/DDBJ whole genome shotgun (WGS) entry which is preliminary data.</text>
</comment>
<keyword evidence="2" id="KW-0808">Transferase</keyword>
<reference evidence="2 3" key="1">
    <citation type="journal article" date="2015" name="Genome Announc.">
        <title>Expanding the biotechnology potential of lactobacilli through comparative genomics of 213 strains and associated genera.</title>
        <authorList>
            <person name="Sun Z."/>
            <person name="Harris H.M."/>
            <person name="McCann A."/>
            <person name="Guo C."/>
            <person name="Argimon S."/>
            <person name="Zhang W."/>
            <person name="Yang X."/>
            <person name="Jeffery I.B."/>
            <person name="Cooney J.C."/>
            <person name="Kagawa T.F."/>
            <person name="Liu W."/>
            <person name="Song Y."/>
            <person name="Salvetti E."/>
            <person name="Wrobel A."/>
            <person name="Rasinkangas P."/>
            <person name="Parkhill J."/>
            <person name="Rea M.C."/>
            <person name="O'Sullivan O."/>
            <person name="Ritari J."/>
            <person name="Douillard F.P."/>
            <person name="Paul Ross R."/>
            <person name="Yang R."/>
            <person name="Briner A.E."/>
            <person name="Felis G.E."/>
            <person name="de Vos W.M."/>
            <person name="Barrangou R."/>
            <person name="Klaenhammer T.R."/>
            <person name="Caufield P.W."/>
            <person name="Cui Y."/>
            <person name="Zhang H."/>
            <person name="O'Toole P.W."/>
        </authorList>
    </citation>
    <scope>NUCLEOTIDE SEQUENCE [LARGE SCALE GENOMIC DNA]</scope>
    <source>
        <strain evidence="2 3">DSM 23026</strain>
    </source>
</reference>
<protein>
    <submittedName>
        <fullName evidence="2">SAM-dependent methyltransferase</fullName>
    </submittedName>
</protein>
<dbReference type="Proteomes" id="UP000051249">
    <property type="component" value="Unassembled WGS sequence"/>
</dbReference>
<feature type="compositionally biased region" description="Basic and acidic residues" evidence="1">
    <location>
        <begin position="199"/>
        <end position="219"/>
    </location>
</feature>
<dbReference type="Pfam" id="PF04816">
    <property type="entry name" value="TrmK"/>
    <property type="match status" value="1"/>
</dbReference>
<dbReference type="PANTHER" id="PTHR38451">
    <property type="entry name" value="TRNA (ADENINE(22)-N(1))-METHYLTRANSFERASE"/>
    <property type="match status" value="1"/>
</dbReference>
<proteinExistence type="predicted"/>
<evidence type="ECO:0000313" key="3">
    <source>
        <dbReference type="Proteomes" id="UP000051249"/>
    </source>
</evidence>
<dbReference type="Gene3D" id="1.10.287.1890">
    <property type="match status" value="1"/>
</dbReference>
<accession>A0A0R2NQH6</accession>
<organism evidence="2 3">
    <name type="scientific">Pediococcus argentinicus</name>
    <dbReference type="NCBI Taxonomy" id="480391"/>
    <lineage>
        <taxon>Bacteria</taxon>
        <taxon>Bacillati</taxon>
        <taxon>Bacillota</taxon>
        <taxon>Bacilli</taxon>
        <taxon>Lactobacillales</taxon>
        <taxon>Lactobacillaceae</taxon>
        <taxon>Pediococcus</taxon>
    </lineage>
</organism>
<dbReference type="InterPro" id="IPR006901">
    <property type="entry name" value="TrmK"/>
</dbReference>
<dbReference type="AlphaFoldDB" id="A0A0R2NQH6"/>
<dbReference type="SUPFAM" id="SSF53335">
    <property type="entry name" value="S-adenosyl-L-methionine-dependent methyltransferases"/>
    <property type="match status" value="1"/>
</dbReference>
<dbReference type="EMBL" id="JQCQ01000001">
    <property type="protein sequence ID" value="KRO26269.1"/>
    <property type="molecule type" value="Genomic_DNA"/>
</dbReference>
<dbReference type="GO" id="GO:0032259">
    <property type="term" value="P:methylation"/>
    <property type="evidence" value="ECO:0007669"/>
    <property type="project" value="UniProtKB-KW"/>
</dbReference>
<dbReference type="PANTHER" id="PTHR38451:SF1">
    <property type="entry name" value="TRNA (ADENINE(22)-N(1))-METHYLTRANSFERASE"/>
    <property type="match status" value="1"/>
</dbReference>
<gene>
    <name evidence="2" type="ORF">IV88_GL000054</name>
</gene>
<name>A0A0R2NQH6_9LACO</name>
<feature type="region of interest" description="Disordered" evidence="1">
    <location>
        <begin position="193"/>
        <end position="219"/>
    </location>
</feature>
<dbReference type="PATRIC" id="fig|480391.4.peg.56"/>
<keyword evidence="3" id="KW-1185">Reference proteome</keyword>
<dbReference type="InterPro" id="IPR029063">
    <property type="entry name" value="SAM-dependent_MTases_sf"/>
</dbReference>
<dbReference type="GO" id="GO:0160105">
    <property type="term" value="F:tRNA (adenine(22)-N1)-methyltransferase activity"/>
    <property type="evidence" value="ECO:0007669"/>
    <property type="project" value="InterPro"/>
</dbReference>
<keyword evidence="2" id="KW-0489">Methyltransferase</keyword>